<evidence type="ECO:0000256" key="3">
    <source>
        <dbReference type="SAM" id="Phobius"/>
    </source>
</evidence>
<protein>
    <submittedName>
        <fullName evidence="5">Mannosyl-glycoprotein endo-beta-N-acetylglucosamidase</fullName>
    </submittedName>
</protein>
<gene>
    <name evidence="5" type="ORF">IV67_GL000799</name>
</gene>
<reference evidence="5 6" key="1">
    <citation type="journal article" date="2015" name="Genome Announc.">
        <title>Expanding the biotechnology potential of lactobacilli through comparative genomics of 213 strains and associated genera.</title>
        <authorList>
            <person name="Sun Z."/>
            <person name="Harris H.M."/>
            <person name="McCann A."/>
            <person name="Guo C."/>
            <person name="Argimon S."/>
            <person name="Zhang W."/>
            <person name="Yang X."/>
            <person name="Jeffery I.B."/>
            <person name="Cooney J.C."/>
            <person name="Kagawa T.F."/>
            <person name="Liu W."/>
            <person name="Song Y."/>
            <person name="Salvetti E."/>
            <person name="Wrobel A."/>
            <person name="Rasinkangas P."/>
            <person name="Parkhill J."/>
            <person name="Rea M.C."/>
            <person name="O'Sullivan O."/>
            <person name="Ritari J."/>
            <person name="Douillard F.P."/>
            <person name="Paul Ross R."/>
            <person name="Yang R."/>
            <person name="Briner A.E."/>
            <person name="Felis G.E."/>
            <person name="de Vos W.M."/>
            <person name="Barrangou R."/>
            <person name="Klaenhammer T.R."/>
            <person name="Caufield P.W."/>
            <person name="Cui Y."/>
            <person name="Zhang H."/>
            <person name="O'Toole P.W."/>
        </authorList>
    </citation>
    <scope>NUCLEOTIDE SEQUENCE [LARGE SCALE GENOMIC DNA]</scope>
    <source>
        <strain evidence="5 6">DSM 20014</strain>
    </source>
</reference>
<keyword evidence="3" id="KW-0812">Transmembrane</keyword>
<dbReference type="GO" id="GO:0004040">
    <property type="term" value="F:amidase activity"/>
    <property type="evidence" value="ECO:0007669"/>
    <property type="project" value="InterPro"/>
</dbReference>
<comment type="similarity">
    <text evidence="1">Belongs to the glycosyl hydrolase 73 family.</text>
</comment>
<dbReference type="RefSeq" id="WP_236698269.1">
    <property type="nucleotide sequence ID" value="NZ_JQCD01000030.1"/>
</dbReference>
<organism evidence="5 6">
    <name type="scientific">Weissella minor</name>
    <dbReference type="NCBI Taxonomy" id="1620"/>
    <lineage>
        <taxon>Bacteria</taxon>
        <taxon>Bacillati</taxon>
        <taxon>Bacillota</taxon>
        <taxon>Bacilli</taxon>
        <taxon>Lactobacillales</taxon>
        <taxon>Lactobacillaceae</taxon>
        <taxon>Weissella</taxon>
    </lineage>
</organism>
<sequence length="209" mass="23168">MGELPIKKNTQDSKLNTKVILGLVIILLIGSFITVKLVQLNSVGRSATINKPTTASHEAFIEAVAPTAVAIQNQEHVPASISIAQAALESDWGQSKLAADYNNLYGVKGSRFTKNVDLPTKEFEDGKWKTIDQPFRWYDNWNESMWGHASLLVNGTDDNAKRYSEVIDSDNYKDAAHALVDGGYATDPDYAEKVIGLIETYQLDQYDEQ</sequence>
<dbReference type="PRINTS" id="PR01002">
    <property type="entry name" value="FLGFLGJ"/>
</dbReference>
<proteinExistence type="inferred from homology"/>
<dbReference type="PANTHER" id="PTHR33308">
    <property type="entry name" value="PEPTIDOGLYCAN HYDROLASE FLGJ"/>
    <property type="match status" value="1"/>
</dbReference>
<accession>A0A0R2JFT1</accession>
<dbReference type="Pfam" id="PF01832">
    <property type="entry name" value="Glucosaminidase"/>
    <property type="match status" value="1"/>
</dbReference>
<dbReference type="Gene3D" id="4.10.80.30">
    <property type="entry name" value="DNA polymerase, domain 6"/>
    <property type="match status" value="1"/>
</dbReference>
<evidence type="ECO:0000259" key="4">
    <source>
        <dbReference type="SMART" id="SM00047"/>
    </source>
</evidence>
<name>A0A0R2JFT1_9LACO</name>
<dbReference type="PANTHER" id="PTHR33308:SF10">
    <property type="entry name" value="EXO-GLUCOSAMINIDASE LYTG"/>
    <property type="match status" value="1"/>
</dbReference>
<keyword evidence="3" id="KW-1133">Transmembrane helix</keyword>
<dbReference type="Proteomes" id="UP000051673">
    <property type="component" value="Unassembled WGS sequence"/>
</dbReference>
<dbReference type="AlphaFoldDB" id="A0A0R2JFT1"/>
<dbReference type="STRING" id="1620.IV67_GL000799"/>
<dbReference type="PATRIC" id="fig|1620.3.peg.814"/>
<dbReference type="SMART" id="SM00047">
    <property type="entry name" value="LYZ2"/>
    <property type="match status" value="1"/>
</dbReference>
<feature type="domain" description="Mannosyl-glycoprotein endo-beta-N-acetylglucosamidase-like" evidence="4">
    <location>
        <begin position="50"/>
        <end position="207"/>
    </location>
</feature>
<evidence type="ECO:0000256" key="1">
    <source>
        <dbReference type="ARBA" id="ARBA00010266"/>
    </source>
</evidence>
<feature type="transmembrane region" description="Helical" evidence="3">
    <location>
        <begin position="20"/>
        <end position="38"/>
    </location>
</feature>
<evidence type="ECO:0000313" key="5">
    <source>
        <dbReference type="EMBL" id="KRN76224.1"/>
    </source>
</evidence>
<evidence type="ECO:0000256" key="2">
    <source>
        <dbReference type="ARBA" id="ARBA00022801"/>
    </source>
</evidence>
<dbReference type="InterPro" id="IPR002901">
    <property type="entry name" value="MGlyc_endo_b_GlcNAc-like_dom"/>
</dbReference>
<dbReference type="InterPro" id="IPR051056">
    <property type="entry name" value="Glycosyl_Hydrolase_73"/>
</dbReference>
<comment type="caution">
    <text evidence="5">The sequence shown here is derived from an EMBL/GenBank/DDBJ whole genome shotgun (WGS) entry which is preliminary data.</text>
</comment>
<dbReference type="Gene3D" id="1.10.530.10">
    <property type="match status" value="1"/>
</dbReference>
<keyword evidence="2" id="KW-0378">Hydrolase</keyword>
<evidence type="ECO:0000313" key="6">
    <source>
        <dbReference type="Proteomes" id="UP000051673"/>
    </source>
</evidence>
<keyword evidence="6" id="KW-1185">Reference proteome</keyword>
<keyword evidence="3" id="KW-0472">Membrane</keyword>
<dbReference type="EMBL" id="JQCD01000030">
    <property type="protein sequence ID" value="KRN76224.1"/>
    <property type="molecule type" value="Genomic_DNA"/>
</dbReference>